<feature type="domain" description="Glycosyltransferase 2-like" evidence="5">
    <location>
        <begin position="12"/>
        <end position="154"/>
    </location>
</feature>
<keyword evidence="7" id="KW-1185">Reference proteome</keyword>
<reference evidence="6 7" key="1">
    <citation type="submission" date="2017-04" db="EMBL/GenBank/DDBJ databases">
        <authorList>
            <person name="Afonso C.L."/>
            <person name="Miller P.J."/>
            <person name="Scott M.A."/>
            <person name="Spackman E."/>
            <person name="Goraichik I."/>
            <person name="Dimitrov K.M."/>
            <person name="Suarez D.L."/>
            <person name="Swayne D.E."/>
        </authorList>
    </citation>
    <scope>NUCLEOTIDE SEQUENCE [LARGE SCALE GENOMIC DNA]</scope>
    <source>
        <strain evidence="6 7">DSM 12555</strain>
    </source>
</reference>
<dbReference type="Pfam" id="PF00535">
    <property type="entry name" value="Glycos_transf_2"/>
    <property type="match status" value="1"/>
</dbReference>
<evidence type="ECO:0000256" key="1">
    <source>
        <dbReference type="ARBA" id="ARBA00004776"/>
    </source>
</evidence>
<dbReference type="InterPro" id="IPR029044">
    <property type="entry name" value="Nucleotide-diphossugar_trans"/>
</dbReference>
<organism evidence="6 7">
    <name type="scientific">Clostridium acidisoli DSM 12555</name>
    <dbReference type="NCBI Taxonomy" id="1121291"/>
    <lineage>
        <taxon>Bacteria</taxon>
        <taxon>Bacillati</taxon>
        <taxon>Bacillota</taxon>
        <taxon>Clostridia</taxon>
        <taxon>Eubacteriales</taxon>
        <taxon>Clostridiaceae</taxon>
        <taxon>Clostridium</taxon>
    </lineage>
</organism>
<evidence type="ECO:0000256" key="4">
    <source>
        <dbReference type="ARBA" id="ARBA00022679"/>
    </source>
</evidence>
<name>A0A1W1XAP3_9CLOT</name>
<dbReference type="SUPFAM" id="SSF53448">
    <property type="entry name" value="Nucleotide-diphospho-sugar transferases"/>
    <property type="match status" value="1"/>
</dbReference>
<accession>A0A1W1XAP3</accession>
<keyword evidence="4 6" id="KW-0808">Transferase</keyword>
<dbReference type="Gene3D" id="3.40.50.2000">
    <property type="entry name" value="Glycogen Phosphorylase B"/>
    <property type="match status" value="1"/>
</dbReference>
<comment type="similarity">
    <text evidence="2">Belongs to the glycosyltransferase 2 family.</text>
</comment>
<dbReference type="STRING" id="1121291.SAMN02745134_01166"/>
<sequence>MVNVLNDCPKVSFIIVNYNGIVCLKDCFDSIMNLNYPQEKIECILVDNGSVDGSIQFINKEYRNVRVIKNDSNEGFAKPNNDGAKIASGEYLALINNDMKLEKNWLMDMIESLTKVEDENYVCVGSKILNWDGSKLDYVGGSISFYGHGFQFDYGLNAEEGNKKYNKDQDILFPCGGAMLIDKNTFLEVGGFDEDYFAYNEDVDLGWRLWILGHKVRFCSKAVCYHKHSVTSNKMNKNIKDELNSRNSLYTIYKNYDDEKIYKVLFSALSIKMYRTNDDDTVQLDSVKDFIDNLHKMKAKRDWVQKQRKVDDKVIVDKFFKKPYDNQMLKYNFKNNLYNNIIEQLISSTELDNIFGKKKSKVLVISSGSIGEKMAGPGIRYLEISKELSKICNVSLAVPNDDCNLNLEDYNIEYFHYSGSNYDKIKDEFLTSDIVIVQGIIFELLPILKSLCDDRIVIVDLYDPIVIEDLEINKKKDIKTREVIHNSSLNLLKDQIKIGDYFVCASEKQKDFWSGMLVSANKINPREYDLSNTLKKLIGLLPFGISNEDPVHNREVLKDKISNFKENDKVFIWGGGVWNWFDPLTLIRAIGKISRYRDDIKLFFMGVKHPNPDVPEMEMLNAAVNLAEELGIRDKNVFFNMDWVDYNDRQNFLMEAYAGVSSHFDNLETRFSFRTRILDYFWAELPIIATEGDYFANEVIDKKLGLIVKYEDVDGMEQALIRICDDKQYYEECKNNIKLYREQLKWKNVTKDLKAFCLEPIKKTIESRRMYSSILDICQLESDGVIEPICFDKSVKQEFKCRYPNLNRVEVKFGTYNRINYGTLLFQLHDKLTGVVIFEQKVSIASLEDCKWHLIEFSPIINSEGREFYFEISTFEDVQISNSVALFYKKAYNRYGNLYYDEGKVDGNLAFKTSCMLTNKTLDDKDGIMLYDEKCIGSILNNMNGITELDRNRLLKYIEVTQENKDNMQKQSTEELTKSITKISEELRKFDKWQRVIDSRFDRLKKLNFVALIKRAFKNKSNEVVKE</sequence>
<evidence type="ECO:0000256" key="3">
    <source>
        <dbReference type="ARBA" id="ARBA00022676"/>
    </source>
</evidence>
<dbReference type="Proteomes" id="UP000192468">
    <property type="component" value="Unassembled WGS sequence"/>
</dbReference>
<dbReference type="CDD" id="cd04186">
    <property type="entry name" value="GT_2_like_c"/>
    <property type="match status" value="1"/>
</dbReference>
<dbReference type="AlphaFoldDB" id="A0A1W1XAP3"/>
<protein>
    <submittedName>
        <fullName evidence="6">Glycosyltransferase, GT2 family</fullName>
    </submittedName>
</protein>
<gene>
    <name evidence="6" type="ORF">SAMN02745134_01166</name>
</gene>
<dbReference type="Gene3D" id="3.90.550.10">
    <property type="entry name" value="Spore Coat Polysaccharide Biosynthesis Protein SpsA, Chain A"/>
    <property type="match status" value="1"/>
</dbReference>
<evidence type="ECO:0000313" key="7">
    <source>
        <dbReference type="Proteomes" id="UP000192468"/>
    </source>
</evidence>
<dbReference type="SUPFAM" id="SSF53756">
    <property type="entry name" value="UDP-Glycosyltransferase/glycogen phosphorylase"/>
    <property type="match status" value="1"/>
</dbReference>
<keyword evidence="3" id="KW-0328">Glycosyltransferase</keyword>
<dbReference type="EMBL" id="FWXH01000003">
    <property type="protein sequence ID" value="SMC20992.1"/>
    <property type="molecule type" value="Genomic_DNA"/>
</dbReference>
<evidence type="ECO:0000256" key="2">
    <source>
        <dbReference type="ARBA" id="ARBA00006739"/>
    </source>
</evidence>
<dbReference type="InterPro" id="IPR001173">
    <property type="entry name" value="Glyco_trans_2-like"/>
</dbReference>
<evidence type="ECO:0000259" key="5">
    <source>
        <dbReference type="Pfam" id="PF00535"/>
    </source>
</evidence>
<comment type="pathway">
    <text evidence="1">Cell wall biogenesis; cell wall polysaccharide biosynthesis.</text>
</comment>
<evidence type="ECO:0000313" key="6">
    <source>
        <dbReference type="EMBL" id="SMC20992.1"/>
    </source>
</evidence>
<dbReference type="GO" id="GO:0016757">
    <property type="term" value="F:glycosyltransferase activity"/>
    <property type="evidence" value="ECO:0007669"/>
    <property type="project" value="UniProtKB-KW"/>
</dbReference>
<dbReference type="PANTHER" id="PTHR43179">
    <property type="entry name" value="RHAMNOSYLTRANSFERASE WBBL"/>
    <property type="match status" value="1"/>
</dbReference>
<dbReference type="PANTHER" id="PTHR43179:SF12">
    <property type="entry name" value="GALACTOFURANOSYLTRANSFERASE GLFT2"/>
    <property type="match status" value="1"/>
</dbReference>
<proteinExistence type="inferred from homology"/>